<evidence type="ECO:0000256" key="1">
    <source>
        <dbReference type="SAM" id="Phobius"/>
    </source>
</evidence>
<organism evidence="2 3">
    <name type="scientific">Dyadobacter jejuensis</name>
    <dbReference type="NCBI Taxonomy" id="1082580"/>
    <lineage>
        <taxon>Bacteria</taxon>
        <taxon>Pseudomonadati</taxon>
        <taxon>Bacteroidota</taxon>
        <taxon>Cytophagia</taxon>
        <taxon>Cytophagales</taxon>
        <taxon>Spirosomataceae</taxon>
        <taxon>Dyadobacter</taxon>
    </lineage>
</organism>
<feature type="transmembrane region" description="Helical" evidence="1">
    <location>
        <begin position="181"/>
        <end position="200"/>
    </location>
</feature>
<feature type="transmembrane region" description="Helical" evidence="1">
    <location>
        <begin position="110"/>
        <end position="128"/>
    </location>
</feature>
<keyword evidence="1" id="KW-0472">Membrane</keyword>
<proteinExistence type="predicted"/>
<feature type="transmembrane region" description="Helical" evidence="1">
    <location>
        <begin position="140"/>
        <end position="161"/>
    </location>
</feature>
<reference evidence="2 3" key="1">
    <citation type="submission" date="2018-03" db="EMBL/GenBank/DDBJ databases">
        <title>Genomic Encyclopedia of Archaeal and Bacterial Type Strains, Phase II (KMG-II): from individual species to whole genera.</title>
        <authorList>
            <person name="Goeker M."/>
        </authorList>
    </citation>
    <scope>NUCLEOTIDE SEQUENCE [LARGE SCALE GENOMIC DNA]</scope>
    <source>
        <strain evidence="2 3">DSM 100346</strain>
    </source>
</reference>
<gene>
    <name evidence="2" type="ORF">CLV98_105117</name>
</gene>
<keyword evidence="1" id="KW-0812">Transmembrane</keyword>
<accession>A0A316B5L9</accession>
<name>A0A316B5L9_9BACT</name>
<dbReference type="EMBL" id="QGDT01000005">
    <property type="protein sequence ID" value="PWJ57937.1"/>
    <property type="molecule type" value="Genomic_DNA"/>
</dbReference>
<dbReference type="AlphaFoldDB" id="A0A316B5L9"/>
<evidence type="ECO:0000313" key="2">
    <source>
        <dbReference type="EMBL" id="PWJ57937.1"/>
    </source>
</evidence>
<protein>
    <submittedName>
        <fullName evidence="2">Uncharacterized protein</fullName>
    </submittedName>
</protein>
<feature type="transmembrane region" description="Helical" evidence="1">
    <location>
        <begin position="21"/>
        <end position="38"/>
    </location>
</feature>
<keyword evidence="1" id="KW-1133">Transmembrane helix</keyword>
<dbReference type="RefSeq" id="WP_146202268.1">
    <property type="nucleotide sequence ID" value="NZ_QGDT01000005.1"/>
</dbReference>
<feature type="transmembrane region" description="Helical" evidence="1">
    <location>
        <begin position="76"/>
        <end position="98"/>
    </location>
</feature>
<keyword evidence="3" id="KW-1185">Reference proteome</keyword>
<sequence>MTITFLSAFFFFRGTGSDKRVLGGSLLWILIIGGPAYYGIFQDTITMPPPFLWILIAVPLLGYSAYRFLRLTQTNFTYLLGLHGLRLPIELVLFQLFLQGHIPQLMTFEGWNYDIFMGVTAMILLGYARVLKRPTPPLLLLIWNTFGIVFLTIIVIIAILSSPLPFQQLAFDQPNVALSQFPYIYLPAYIVPLVYLAHLLEIRRLWVARKTNK</sequence>
<comment type="caution">
    <text evidence="2">The sequence shown here is derived from an EMBL/GenBank/DDBJ whole genome shotgun (WGS) entry which is preliminary data.</text>
</comment>
<dbReference type="OrthoDB" id="675847at2"/>
<evidence type="ECO:0000313" key="3">
    <source>
        <dbReference type="Proteomes" id="UP000245880"/>
    </source>
</evidence>
<feature type="transmembrane region" description="Helical" evidence="1">
    <location>
        <begin position="50"/>
        <end position="69"/>
    </location>
</feature>
<dbReference type="Proteomes" id="UP000245880">
    <property type="component" value="Unassembled WGS sequence"/>
</dbReference>